<dbReference type="PANTHER" id="PTHR46111">
    <property type="entry name" value="RIBOSOMAL RNA SMALL SUBUNIT METHYLTRANSFERASE I"/>
    <property type="match status" value="1"/>
</dbReference>
<organism evidence="8 9">
    <name type="scientific">Mycoplasmoides genitalium M6320</name>
    <dbReference type="NCBI Taxonomy" id="662945"/>
    <lineage>
        <taxon>Bacteria</taxon>
        <taxon>Bacillati</taxon>
        <taxon>Mycoplasmatota</taxon>
        <taxon>Mycoplasmoidales</taxon>
        <taxon>Mycoplasmoidaceae</taxon>
        <taxon>Mycoplasmoides</taxon>
    </lineage>
</organism>
<dbReference type="NCBIfam" id="TIGR00096">
    <property type="entry name" value="16S rRNA (cytidine(1402)-2'-O)-methyltransferase"/>
    <property type="match status" value="1"/>
</dbReference>
<dbReference type="PROSITE" id="PS01296">
    <property type="entry name" value="RSMI"/>
    <property type="match status" value="1"/>
</dbReference>
<keyword evidence="4 6" id="KW-0808">Transferase</keyword>
<dbReference type="Pfam" id="PF00590">
    <property type="entry name" value="TP_methylase"/>
    <property type="match status" value="1"/>
</dbReference>
<keyword evidence="2 6" id="KW-0698">rRNA processing</keyword>
<dbReference type="PANTHER" id="PTHR46111:SF1">
    <property type="entry name" value="RIBOSOMAL RNA SMALL SUBUNIT METHYLTRANSFERASE I"/>
    <property type="match status" value="1"/>
</dbReference>
<sequence>MKTLKVVATPIGNIQEISERAKKALQDCEVLFCEDSRVTRKMLDLLNIDCKQKKFVINNSFKEKQNLTFAEEFITNFKCCLVSDAGYPSLSDPGNEMINWIISKNKEIKIEVINGPSALMCGLITSGFKTTPLLFLGFLSHKQNQLKNYLSTYQNQKSTIVFFEAVHRLENTLETVKNVFKNNDVFIGRELTKLHESHYWFNTSENTLPDITLKGEFVIVIDNQNINHQTLSSNQYLVYEIKKLMDIGVKLKDACNYLAKKMHLKSSMLYTLFHESI</sequence>
<evidence type="ECO:0000256" key="5">
    <source>
        <dbReference type="ARBA" id="ARBA00022691"/>
    </source>
</evidence>
<feature type="domain" description="Tetrapyrrole methylase" evidence="7">
    <location>
        <begin position="4"/>
        <end position="199"/>
    </location>
</feature>
<dbReference type="Gene3D" id="3.40.1010.10">
    <property type="entry name" value="Cobalt-precorrin-4 Transmethylase, Domain 1"/>
    <property type="match status" value="1"/>
</dbReference>
<gene>
    <name evidence="6" type="primary">rsmI</name>
    <name evidence="8" type="ORF">CM1_00290</name>
</gene>
<dbReference type="InterPro" id="IPR014776">
    <property type="entry name" value="4pyrrole_Mease_sub2"/>
</dbReference>
<comment type="subcellular location">
    <subcellularLocation>
        <location evidence="6">Cytoplasm</location>
    </subcellularLocation>
</comment>
<dbReference type="GO" id="GO:0005737">
    <property type="term" value="C:cytoplasm"/>
    <property type="evidence" value="ECO:0007669"/>
    <property type="project" value="UniProtKB-SubCell"/>
</dbReference>
<proteinExistence type="inferred from homology"/>
<dbReference type="InterPro" id="IPR018063">
    <property type="entry name" value="SAM_MeTrfase_RsmI_CS"/>
</dbReference>
<comment type="function">
    <text evidence="6">Catalyzes the 2'-O-methylation of the ribose of cytidine 1402 (C1402) in 16S rRNA.</text>
</comment>
<dbReference type="EC" id="2.1.1.198" evidence="6"/>
<dbReference type="InterPro" id="IPR014777">
    <property type="entry name" value="4pyrrole_Mease_sub1"/>
</dbReference>
<dbReference type="KEGG" id="mgx:CM1_00290"/>
<dbReference type="Proteomes" id="UP000005254">
    <property type="component" value="Chromosome"/>
</dbReference>
<dbReference type="InterPro" id="IPR035996">
    <property type="entry name" value="4pyrrol_Methylase_sf"/>
</dbReference>
<dbReference type="RefSeq" id="WP_014893909.1">
    <property type="nucleotide sequence ID" value="NC_018497.1"/>
</dbReference>
<evidence type="ECO:0000313" key="9">
    <source>
        <dbReference type="Proteomes" id="UP000005254"/>
    </source>
</evidence>
<evidence type="ECO:0000313" key="8">
    <source>
        <dbReference type="EMBL" id="AFQ03850.1"/>
    </source>
</evidence>
<keyword evidence="1 6" id="KW-0963">Cytoplasm</keyword>
<evidence type="ECO:0000256" key="6">
    <source>
        <dbReference type="HAMAP-Rule" id="MF_01877"/>
    </source>
</evidence>
<comment type="catalytic activity">
    <reaction evidence="6">
        <text>cytidine(1402) in 16S rRNA + S-adenosyl-L-methionine = 2'-O-methylcytidine(1402) in 16S rRNA + S-adenosyl-L-homocysteine + H(+)</text>
        <dbReference type="Rhea" id="RHEA:42924"/>
        <dbReference type="Rhea" id="RHEA-COMP:10285"/>
        <dbReference type="Rhea" id="RHEA-COMP:10286"/>
        <dbReference type="ChEBI" id="CHEBI:15378"/>
        <dbReference type="ChEBI" id="CHEBI:57856"/>
        <dbReference type="ChEBI" id="CHEBI:59789"/>
        <dbReference type="ChEBI" id="CHEBI:74495"/>
        <dbReference type="ChEBI" id="CHEBI:82748"/>
        <dbReference type="EC" id="2.1.1.198"/>
    </reaction>
</comment>
<keyword evidence="3 6" id="KW-0489">Methyltransferase</keyword>
<protein>
    <recommendedName>
        <fullName evidence="6">Ribosomal RNA small subunit methyltransferase I</fullName>
        <ecNumber evidence="6">2.1.1.198</ecNumber>
    </recommendedName>
    <alternativeName>
        <fullName evidence="6">16S rRNA 2'-O-ribose C1402 methyltransferase</fullName>
    </alternativeName>
    <alternativeName>
        <fullName evidence="6">rRNA (cytidine-2'-O-)-methyltransferase RsmI</fullName>
    </alternativeName>
</protein>
<evidence type="ECO:0000259" key="7">
    <source>
        <dbReference type="Pfam" id="PF00590"/>
    </source>
</evidence>
<dbReference type="PIRSF" id="PIRSF005917">
    <property type="entry name" value="MTase_YraL"/>
    <property type="match status" value="1"/>
</dbReference>
<comment type="similarity">
    <text evidence="6">Belongs to the methyltransferase superfamily. RsmI family.</text>
</comment>
<evidence type="ECO:0000256" key="2">
    <source>
        <dbReference type="ARBA" id="ARBA00022552"/>
    </source>
</evidence>
<dbReference type="AlphaFoldDB" id="A0ABC7ZID3"/>
<dbReference type="InterPro" id="IPR008189">
    <property type="entry name" value="rRNA_ssu_MeTfrase_I"/>
</dbReference>
<dbReference type="InterPro" id="IPR000878">
    <property type="entry name" value="4pyrrol_Mease"/>
</dbReference>
<dbReference type="FunFam" id="3.40.1010.10:FF:000007">
    <property type="entry name" value="Ribosomal RNA small subunit methyltransferase I"/>
    <property type="match status" value="1"/>
</dbReference>
<keyword evidence="5 6" id="KW-0949">S-adenosyl-L-methionine</keyword>
<dbReference type="GO" id="GO:0070677">
    <property type="term" value="F:rRNA (cytosine-2'-O-)-methyltransferase activity"/>
    <property type="evidence" value="ECO:0007669"/>
    <property type="project" value="UniProtKB-UniRule"/>
</dbReference>
<evidence type="ECO:0000256" key="3">
    <source>
        <dbReference type="ARBA" id="ARBA00022603"/>
    </source>
</evidence>
<evidence type="ECO:0000256" key="1">
    <source>
        <dbReference type="ARBA" id="ARBA00022490"/>
    </source>
</evidence>
<dbReference type="Gene3D" id="3.30.950.10">
    <property type="entry name" value="Methyltransferase, Cobalt-precorrin-4 Transmethylase, Domain 2"/>
    <property type="match status" value="1"/>
</dbReference>
<dbReference type="CDD" id="cd11648">
    <property type="entry name" value="RsmI"/>
    <property type="match status" value="1"/>
</dbReference>
<reference evidence="8 9" key="1">
    <citation type="journal article" date="2012" name="J. Bacteriol.">
        <title>Draft Genome Sequences of Four Axenic Mycoplasma genitalium Strains Isolated from Denmark, Japan, and Australia.</title>
        <authorList>
            <person name="McGowin C.L."/>
            <person name="Ma L."/>
            <person name="Jensen J.S."/>
            <person name="Mancuso M.M."/>
            <person name="Hamasuna R."/>
            <person name="Adegboye D."/>
            <person name="Martin D.H."/>
        </authorList>
    </citation>
    <scope>NUCLEOTIDE SEQUENCE [LARGE SCALE GENOMIC DNA]</scope>
    <source>
        <strain evidence="8 9">M6320</strain>
    </source>
</reference>
<dbReference type="SUPFAM" id="SSF53790">
    <property type="entry name" value="Tetrapyrrole methylase"/>
    <property type="match status" value="1"/>
</dbReference>
<name>A0ABC7ZID3_MYCGT</name>
<dbReference type="EMBL" id="CP003772">
    <property type="protein sequence ID" value="AFQ03850.1"/>
    <property type="molecule type" value="Genomic_DNA"/>
</dbReference>
<evidence type="ECO:0000256" key="4">
    <source>
        <dbReference type="ARBA" id="ARBA00022679"/>
    </source>
</evidence>
<accession>A0ABC7ZID3</accession>
<dbReference type="HAMAP" id="MF_01877">
    <property type="entry name" value="16SrRNA_methyltr_I"/>
    <property type="match status" value="1"/>
</dbReference>